<evidence type="ECO:0000313" key="3">
    <source>
        <dbReference type="Proteomes" id="UP000887572"/>
    </source>
</evidence>
<sequence>MNEVIIDVVNIDKNGTIIDSQNNVGGAADSFGSSLEIHDAVIDESWDWASVQRRLRQNDGIGNGENADAHVKKRHQKPTYVHLNIEDHYEEKSSQNNSSYQQETWMGVVWRWWNERAINARLVAYDEEERRKFIGLRIERVEAIFENEKAKEMLSGAMLCYKTHELLHRDDSLARLLQRKYGERMTELVVFYANQIEPLKSKKEKEKKKMAKKMAELERLLSGDFNDQLLAKADNDPLTCWFWQRTDVSGRMLARIQNLASAISKRIAWSILIEPGRPRTDLSKFFAEFDVLESFFDKVELSPVESAQKAFDANSLLKVRNRKMTCADWSRIQLNVPAELVREGMTREEFVATKRHLQIFGDFDCPQISTRVEFGHGDFINASYVRGGPLLNTFILTQTPLQQTIPDFWRMIWQERSEFIVMLCEATTDSLAQNVVVGSAARTHCPFYWPRFEGESRRFGHLHVKNVGVDAATDPLFTIIHLELWVVEESMEHKDGPTTSDATTAHRSHMSRSSFRLQLWQWDWRNYADFHWPFRVLIRARHSKNPSVLMCADGCGRSGTLALIEIFLMQLLRGAVSFEHPMLTAAVFLRLQRRHAVSNHIQYLFAYRAVLHWLQPFIISWYHRSVLGFTSRNSGFCGKYDEIARAYTHKKNLLI</sequence>
<evidence type="ECO:0000259" key="2">
    <source>
        <dbReference type="PROSITE" id="PS50056"/>
    </source>
</evidence>
<dbReference type="SUPFAM" id="SSF52799">
    <property type="entry name" value="(Phosphotyrosine protein) phosphatases II"/>
    <property type="match status" value="1"/>
</dbReference>
<dbReference type="SMART" id="SM00194">
    <property type="entry name" value="PTPc"/>
    <property type="match status" value="1"/>
</dbReference>
<dbReference type="CDD" id="cd00047">
    <property type="entry name" value="PTPc"/>
    <property type="match status" value="1"/>
</dbReference>
<dbReference type="InterPro" id="IPR000387">
    <property type="entry name" value="Tyr_Pase_dom"/>
</dbReference>
<dbReference type="Proteomes" id="UP000887572">
    <property type="component" value="Unplaced"/>
</dbReference>
<dbReference type="PANTHER" id="PTHR46163">
    <property type="entry name" value="TYROSINE-PROTEIN PHOSPHATASE-RELATED"/>
    <property type="match status" value="1"/>
</dbReference>
<dbReference type="PROSITE" id="PS50056">
    <property type="entry name" value="TYR_PHOSPHATASE_2"/>
    <property type="match status" value="1"/>
</dbReference>
<dbReference type="WBParaSite" id="Gr19_v10_g4210.t1">
    <property type="protein sequence ID" value="Gr19_v10_g4210.t1"/>
    <property type="gene ID" value="Gr19_v10_g4210"/>
</dbReference>
<name>A0A914HU37_GLORO</name>
<dbReference type="SMART" id="SM00404">
    <property type="entry name" value="PTPc_motif"/>
    <property type="match status" value="1"/>
</dbReference>
<organism evidence="3 4">
    <name type="scientific">Globodera rostochiensis</name>
    <name type="common">Golden nematode worm</name>
    <name type="synonym">Heterodera rostochiensis</name>
    <dbReference type="NCBI Taxonomy" id="31243"/>
    <lineage>
        <taxon>Eukaryota</taxon>
        <taxon>Metazoa</taxon>
        <taxon>Ecdysozoa</taxon>
        <taxon>Nematoda</taxon>
        <taxon>Chromadorea</taxon>
        <taxon>Rhabditida</taxon>
        <taxon>Tylenchina</taxon>
        <taxon>Tylenchomorpha</taxon>
        <taxon>Tylenchoidea</taxon>
        <taxon>Heteroderidae</taxon>
        <taxon>Heteroderinae</taxon>
        <taxon>Globodera</taxon>
    </lineage>
</organism>
<dbReference type="InterPro" id="IPR029021">
    <property type="entry name" value="Prot-tyrosine_phosphatase-like"/>
</dbReference>
<proteinExistence type="predicted"/>
<dbReference type="PRINTS" id="PR00700">
    <property type="entry name" value="PRTYPHPHTASE"/>
</dbReference>
<dbReference type="PROSITE" id="PS50055">
    <property type="entry name" value="TYR_PHOSPHATASE_PTP"/>
    <property type="match status" value="1"/>
</dbReference>
<dbReference type="InterPro" id="IPR000242">
    <property type="entry name" value="PTP_cat"/>
</dbReference>
<evidence type="ECO:0000313" key="4">
    <source>
        <dbReference type="WBParaSite" id="Gr19_v10_g4210.t1"/>
    </source>
</evidence>
<keyword evidence="3" id="KW-1185">Reference proteome</keyword>
<dbReference type="Pfam" id="PF00102">
    <property type="entry name" value="Y_phosphatase"/>
    <property type="match status" value="1"/>
</dbReference>
<dbReference type="PANTHER" id="PTHR46163:SF7">
    <property type="entry name" value="PROTEIN TYROSINE PHOSPHATASE-LIKE PROTEIN EGG-3"/>
    <property type="match status" value="1"/>
</dbReference>
<dbReference type="InterPro" id="IPR052782">
    <property type="entry name" value="Oocyte-zygote_transition_reg"/>
</dbReference>
<dbReference type="Gene3D" id="3.90.190.10">
    <property type="entry name" value="Protein tyrosine phosphatase superfamily"/>
    <property type="match status" value="1"/>
</dbReference>
<protein>
    <submittedName>
        <fullName evidence="4">Uncharacterized protein</fullName>
    </submittedName>
</protein>
<reference evidence="4" key="1">
    <citation type="submission" date="2022-11" db="UniProtKB">
        <authorList>
            <consortium name="WormBaseParasite"/>
        </authorList>
    </citation>
    <scope>IDENTIFICATION</scope>
</reference>
<accession>A0A914HU37</accession>
<dbReference type="GO" id="GO:0004725">
    <property type="term" value="F:protein tyrosine phosphatase activity"/>
    <property type="evidence" value="ECO:0007669"/>
    <property type="project" value="InterPro"/>
</dbReference>
<feature type="domain" description="Tyrosine-protein phosphatase" evidence="1">
    <location>
        <begin position="285"/>
        <end position="613"/>
    </location>
</feature>
<feature type="domain" description="Tyrosine specific protein phosphatases" evidence="2">
    <location>
        <begin position="528"/>
        <end position="604"/>
    </location>
</feature>
<dbReference type="InterPro" id="IPR003595">
    <property type="entry name" value="Tyr_Pase_cat"/>
</dbReference>
<evidence type="ECO:0000259" key="1">
    <source>
        <dbReference type="PROSITE" id="PS50055"/>
    </source>
</evidence>
<dbReference type="AlphaFoldDB" id="A0A914HU37"/>